<reference evidence="5 6" key="1">
    <citation type="submission" date="2017-03" db="EMBL/GenBank/DDBJ databases">
        <title>Genome sequence of Clostridium oryzae DSM 28571.</title>
        <authorList>
            <person name="Poehlein A."/>
            <person name="Daniel R."/>
        </authorList>
    </citation>
    <scope>NUCLEOTIDE SEQUENCE [LARGE SCALE GENOMIC DNA]</scope>
    <source>
        <strain evidence="5 6">DSM 28571</strain>
    </source>
</reference>
<feature type="domain" description="EAL" evidence="3">
    <location>
        <begin position="540"/>
        <end position="794"/>
    </location>
</feature>
<dbReference type="STRING" id="1450648.CLORY_31990"/>
<dbReference type="Pfam" id="PF00990">
    <property type="entry name" value="GGDEF"/>
    <property type="match status" value="1"/>
</dbReference>
<evidence type="ECO:0000256" key="2">
    <source>
        <dbReference type="SAM" id="Phobius"/>
    </source>
</evidence>
<dbReference type="OrthoDB" id="9762141at2"/>
<dbReference type="Proteomes" id="UP000190080">
    <property type="component" value="Unassembled WGS sequence"/>
</dbReference>
<feature type="domain" description="GGDEF" evidence="4">
    <location>
        <begin position="396"/>
        <end position="531"/>
    </location>
</feature>
<dbReference type="SMART" id="SM00052">
    <property type="entry name" value="EAL"/>
    <property type="match status" value="1"/>
</dbReference>
<dbReference type="InterPro" id="IPR029787">
    <property type="entry name" value="Nucleotide_cyclase"/>
</dbReference>
<sequence length="798" mass="92357">MISIKIHYFIINLQKLITAEVVSDIVKMFTRIIFILLYIFYFISISFQSNLWGNMLSPIVTLIAAAYVFQGFCLNEKRKYLKVSGLLLASSIFSWAVCDIVWGIDDLILKVNPEKSLIISYGYSLTNLLISGSLFISGFQQIKKWNVIQFFLDTVTISVCIMLLIWEMLFNGNINNIVMLNNNLNSSLSISCDILILIWTFIVFLSNRKTEMHLSIAFTLLGQASFAGIDIFCYYQEFYNKYNPNSLTDGVYVTAFVLIAIGAILKMRANRSRNIAGISSNGRNRKGIVLICAPILIIVSKGIQVHDLFITSFIIIVYYIFSTYIQNNIYKDELILKEKELNEKLEQTVADRTNRLTQKNKELKYLLNRDVITGLYNRRYFLSWLKKELPQLGQHETVLLLYIELNKYKMIKTMFGNYIGDEALREMSDRLKKYSDSFDNTILVYYGEDSFIISKKDSFGYEEGHRIAEEIINLISDIYKIQDYEIRVTVNIGISIYPFDAKKQEDLIKHADVAMLQSSMHGFNKAMSYDEKLGELIYRKNRIEIMLKKANYNDEFMLFYQPQVNIEDKKLVGFEALIRWKTAKEGFISPAEFIPIAEQTGLIIPIGDWVMRKALSQLAYWNSRSDMEIKMSINVSVKQLNGTRFINNLREEMKRLAIQPECVDIEITESIELEQNLEIKDMLQEFRNMGISISIDDFGTGYSSLYYLKNLPIDRIKIAKQLIDYVCENEFDYEIVKSVISIAKVRGIRVIAEGVELEEQWNCLDKLNCNEVQGYFIGKPMPPEAIYEELSECCEPNL</sequence>
<evidence type="ECO:0000313" key="5">
    <source>
        <dbReference type="EMBL" id="OPJ59655.1"/>
    </source>
</evidence>
<dbReference type="Gene3D" id="3.30.70.270">
    <property type="match status" value="1"/>
</dbReference>
<dbReference type="InterPro" id="IPR035919">
    <property type="entry name" value="EAL_sf"/>
</dbReference>
<feature type="transmembrane region" description="Helical" evidence="2">
    <location>
        <begin position="186"/>
        <end position="205"/>
    </location>
</feature>
<feature type="transmembrane region" description="Helical" evidence="2">
    <location>
        <begin position="55"/>
        <end position="74"/>
    </location>
</feature>
<keyword evidence="6" id="KW-1185">Reference proteome</keyword>
<dbReference type="InterPro" id="IPR050706">
    <property type="entry name" value="Cyclic-di-GMP_PDE-like"/>
</dbReference>
<dbReference type="Gene3D" id="3.20.20.450">
    <property type="entry name" value="EAL domain"/>
    <property type="match status" value="1"/>
</dbReference>
<evidence type="ECO:0000259" key="3">
    <source>
        <dbReference type="PROSITE" id="PS50883"/>
    </source>
</evidence>
<feature type="transmembrane region" description="Helical" evidence="2">
    <location>
        <begin position="116"/>
        <end position="136"/>
    </location>
</feature>
<feature type="transmembrane region" description="Helical" evidence="2">
    <location>
        <begin position="217"/>
        <end position="238"/>
    </location>
</feature>
<keyword evidence="1" id="KW-0175">Coiled coil</keyword>
<dbReference type="SMART" id="SM00267">
    <property type="entry name" value="GGDEF"/>
    <property type="match status" value="1"/>
</dbReference>
<dbReference type="PANTHER" id="PTHR33121:SF70">
    <property type="entry name" value="SIGNALING PROTEIN YKOW"/>
    <property type="match status" value="1"/>
</dbReference>
<dbReference type="EMBL" id="MZGV01000041">
    <property type="protein sequence ID" value="OPJ59655.1"/>
    <property type="molecule type" value="Genomic_DNA"/>
</dbReference>
<dbReference type="PROSITE" id="PS50887">
    <property type="entry name" value="GGDEF"/>
    <property type="match status" value="1"/>
</dbReference>
<keyword evidence="2" id="KW-0812">Transmembrane</keyword>
<feature type="transmembrane region" description="Helical" evidence="2">
    <location>
        <begin position="148"/>
        <end position="166"/>
    </location>
</feature>
<evidence type="ECO:0000259" key="4">
    <source>
        <dbReference type="PROSITE" id="PS50887"/>
    </source>
</evidence>
<dbReference type="InterPro" id="IPR043128">
    <property type="entry name" value="Rev_trsase/Diguanyl_cyclase"/>
</dbReference>
<evidence type="ECO:0000313" key="6">
    <source>
        <dbReference type="Proteomes" id="UP000190080"/>
    </source>
</evidence>
<dbReference type="InterPro" id="IPR001633">
    <property type="entry name" value="EAL_dom"/>
</dbReference>
<accession>A0A1V4IIX3</accession>
<dbReference type="Pfam" id="PF00563">
    <property type="entry name" value="EAL"/>
    <property type="match status" value="1"/>
</dbReference>
<organism evidence="5 6">
    <name type="scientific">Clostridium oryzae</name>
    <dbReference type="NCBI Taxonomy" id="1450648"/>
    <lineage>
        <taxon>Bacteria</taxon>
        <taxon>Bacillati</taxon>
        <taxon>Bacillota</taxon>
        <taxon>Clostridia</taxon>
        <taxon>Eubacteriales</taxon>
        <taxon>Clostridiaceae</taxon>
        <taxon>Clostridium</taxon>
    </lineage>
</organism>
<evidence type="ECO:0000256" key="1">
    <source>
        <dbReference type="SAM" id="Coils"/>
    </source>
</evidence>
<dbReference type="PROSITE" id="PS50883">
    <property type="entry name" value="EAL"/>
    <property type="match status" value="1"/>
</dbReference>
<dbReference type="SUPFAM" id="SSF55073">
    <property type="entry name" value="Nucleotide cyclase"/>
    <property type="match status" value="1"/>
</dbReference>
<comment type="caution">
    <text evidence="5">The sequence shown here is derived from an EMBL/GenBank/DDBJ whole genome shotgun (WGS) entry which is preliminary data.</text>
</comment>
<gene>
    <name evidence="5" type="primary">cph2_1</name>
    <name evidence="5" type="ORF">CLORY_31990</name>
</gene>
<proteinExistence type="predicted"/>
<dbReference type="SUPFAM" id="SSF141868">
    <property type="entry name" value="EAL domain-like"/>
    <property type="match status" value="1"/>
</dbReference>
<dbReference type="PANTHER" id="PTHR33121">
    <property type="entry name" value="CYCLIC DI-GMP PHOSPHODIESTERASE PDEF"/>
    <property type="match status" value="1"/>
</dbReference>
<feature type="transmembrane region" description="Helical" evidence="2">
    <location>
        <begin position="288"/>
        <end position="321"/>
    </location>
</feature>
<name>A0A1V4IIX3_9CLOT</name>
<dbReference type="NCBIfam" id="TIGR00254">
    <property type="entry name" value="GGDEF"/>
    <property type="match status" value="1"/>
</dbReference>
<dbReference type="GO" id="GO:0071111">
    <property type="term" value="F:cyclic-guanylate-specific phosphodiesterase activity"/>
    <property type="evidence" value="ECO:0007669"/>
    <property type="project" value="InterPro"/>
</dbReference>
<feature type="transmembrane region" description="Helical" evidence="2">
    <location>
        <begin position="21"/>
        <end position="43"/>
    </location>
</feature>
<dbReference type="CDD" id="cd01948">
    <property type="entry name" value="EAL"/>
    <property type="match status" value="1"/>
</dbReference>
<dbReference type="InterPro" id="IPR000160">
    <property type="entry name" value="GGDEF_dom"/>
</dbReference>
<feature type="coiled-coil region" evidence="1">
    <location>
        <begin position="331"/>
        <end position="362"/>
    </location>
</feature>
<protein>
    <submittedName>
        <fullName evidence="5">Phytochrome-like protein cph2</fullName>
    </submittedName>
</protein>
<feature type="transmembrane region" description="Helical" evidence="2">
    <location>
        <begin position="86"/>
        <end position="104"/>
    </location>
</feature>
<keyword evidence="2" id="KW-1133">Transmembrane helix</keyword>
<dbReference type="CDD" id="cd01949">
    <property type="entry name" value="GGDEF"/>
    <property type="match status" value="1"/>
</dbReference>
<keyword evidence="2" id="KW-0472">Membrane</keyword>
<feature type="transmembrane region" description="Helical" evidence="2">
    <location>
        <begin position="250"/>
        <end position="267"/>
    </location>
</feature>
<dbReference type="AlphaFoldDB" id="A0A1V4IIX3"/>